<evidence type="ECO:0000313" key="2">
    <source>
        <dbReference type="Proteomes" id="UP000886520"/>
    </source>
</evidence>
<dbReference type="EMBL" id="JABFUD020000013">
    <property type="protein sequence ID" value="KAI5071567.1"/>
    <property type="molecule type" value="Genomic_DNA"/>
</dbReference>
<dbReference type="AlphaFoldDB" id="A0A9D4UPQ8"/>
<proteinExistence type="predicted"/>
<name>A0A9D4UPQ8_ADICA</name>
<accession>A0A9D4UPQ8</accession>
<organism evidence="1 2">
    <name type="scientific">Adiantum capillus-veneris</name>
    <name type="common">Maidenhair fern</name>
    <dbReference type="NCBI Taxonomy" id="13818"/>
    <lineage>
        <taxon>Eukaryota</taxon>
        <taxon>Viridiplantae</taxon>
        <taxon>Streptophyta</taxon>
        <taxon>Embryophyta</taxon>
        <taxon>Tracheophyta</taxon>
        <taxon>Polypodiopsida</taxon>
        <taxon>Polypodiidae</taxon>
        <taxon>Polypodiales</taxon>
        <taxon>Pteridineae</taxon>
        <taxon>Pteridaceae</taxon>
        <taxon>Vittarioideae</taxon>
        <taxon>Adiantum</taxon>
    </lineage>
</organism>
<reference evidence="1" key="1">
    <citation type="submission" date="2021-01" db="EMBL/GenBank/DDBJ databases">
        <title>Adiantum capillus-veneris genome.</title>
        <authorList>
            <person name="Fang Y."/>
            <person name="Liao Q."/>
        </authorList>
    </citation>
    <scope>NUCLEOTIDE SEQUENCE</scope>
    <source>
        <strain evidence="1">H3</strain>
        <tissue evidence="1">Leaf</tissue>
    </source>
</reference>
<gene>
    <name evidence="1" type="ORF">GOP47_0013818</name>
</gene>
<keyword evidence="2" id="KW-1185">Reference proteome</keyword>
<evidence type="ECO:0000313" key="1">
    <source>
        <dbReference type="EMBL" id="KAI5071567.1"/>
    </source>
</evidence>
<protein>
    <submittedName>
        <fullName evidence="1">Uncharacterized protein</fullName>
    </submittedName>
</protein>
<sequence>MSRDMHCGCLSPQNCAVIRRRHQGLPWNSFKHLIILLLPLATCFSLHGGNPLGLAWNHPTVHGHKLIGKALAP</sequence>
<comment type="caution">
    <text evidence="1">The sequence shown here is derived from an EMBL/GenBank/DDBJ whole genome shotgun (WGS) entry which is preliminary data.</text>
</comment>
<dbReference type="Proteomes" id="UP000886520">
    <property type="component" value="Chromosome 13"/>
</dbReference>